<gene>
    <name evidence="2" type="ORF">X975_00981</name>
</gene>
<dbReference type="Proteomes" id="UP000054359">
    <property type="component" value="Unassembled WGS sequence"/>
</dbReference>
<accession>A0A087ULI2</accession>
<evidence type="ECO:0000313" key="3">
    <source>
        <dbReference type="Proteomes" id="UP000054359"/>
    </source>
</evidence>
<evidence type="ECO:0000313" key="2">
    <source>
        <dbReference type="EMBL" id="KFM78221.1"/>
    </source>
</evidence>
<name>A0A087ULI2_STEMI</name>
<dbReference type="AlphaFoldDB" id="A0A087ULI2"/>
<sequence>MSSKEQEQKNMEEEEEARSGQMENPTDEHPSPAFEEMFIPIEATLFKRIIRNTRFQMERKMPLEDAHDVVKFVHAFVKHRRGDKASDRDIRESIKVIYNRPASDADFHKWHETLRDCRSPKDDVLDCCSPKDEVLDCCSPKDEPGESLKKKKKKKKRTRKTRSGH</sequence>
<feature type="region of interest" description="Disordered" evidence="1">
    <location>
        <begin position="139"/>
        <end position="165"/>
    </location>
</feature>
<feature type="non-terminal residue" evidence="2">
    <location>
        <position position="165"/>
    </location>
</feature>
<protein>
    <submittedName>
        <fullName evidence="2">Uncharacterized protein</fullName>
    </submittedName>
</protein>
<organism evidence="2 3">
    <name type="scientific">Stegodyphus mimosarum</name>
    <name type="common">African social velvet spider</name>
    <dbReference type="NCBI Taxonomy" id="407821"/>
    <lineage>
        <taxon>Eukaryota</taxon>
        <taxon>Metazoa</taxon>
        <taxon>Ecdysozoa</taxon>
        <taxon>Arthropoda</taxon>
        <taxon>Chelicerata</taxon>
        <taxon>Arachnida</taxon>
        <taxon>Araneae</taxon>
        <taxon>Araneomorphae</taxon>
        <taxon>Entelegynae</taxon>
        <taxon>Eresoidea</taxon>
        <taxon>Eresidae</taxon>
        <taxon>Stegodyphus</taxon>
    </lineage>
</organism>
<proteinExistence type="predicted"/>
<feature type="region of interest" description="Disordered" evidence="1">
    <location>
        <begin position="1"/>
        <end position="33"/>
    </location>
</feature>
<feature type="compositionally biased region" description="Basic and acidic residues" evidence="1">
    <location>
        <begin position="1"/>
        <end position="11"/>
    </location>
</feature>
<feature type="compositionally biased region" description="Basic and acidic residues" evidence="1">
    <location>
        <begin position="139"/>
        <end position="148"/>
    </location>
</feature>
<feature type="compositionally biased region" description="Basic residues" evidence="1">
    <location>
        <begin position="149"/>
        <end position="165"/>
    </location>
</feature>
<keyword evidence="3" id="KW-1185">Reference proteome</keyword>
<reference evidence="2 3" key="1">
    <citation type="submission" date="2013-11" db="EMBL/GenBank/DDBJ databases">
        <title>Genome sequencing of Stegodyphus mimosarum.</title>
        <authorList>
            <person name="Bechsgaard J."/>
        </authorList>
    </citation>
    <scope>NUCLEOTIDE SEQUENCE [LARGE SCALE GENOMIC DNA]</scope>
</reference>
<evidence type="ECO:0000256" key="1">
    <source>
        <dbReference type="SAM" id="MobiDB-lite"/>
    </source>
</evidence>
<dbReference type="EMBL" id="KK120406">
    <property type="protein sequence ID" value="KFM78221.1"/>
    <property type="molecule type" value="Genomic_DNA"/>
</dbReference>